<keyword evidence="4" id="KW-1185">Reference proteome</keyword>
<evidence type="ECO:0000259" key="2">
    <source>
        <dbReference type="SMART" id="SM00954"/>
    </source>
</evidence>
<comment type="pathway">
    <text evidence="1">Purine metabolism; ppGpp biosynthesis; ppGpp from GTP: step 1/2.</text>
</comment>
<dbReference type="Gene3D" id="1.10.287.860">
    <property type="entry name" value="Nucleotidyltransferase"/>
    <property type="match status" value="1"/>
</dbReference>
<dbReference type="EMBL" id="BMBA01000008">
    <property type="protein sequence ID" value="GFZ33903.1"/>
    <property type="molecule type" value="Genomic_DNA"/>
</dbReference>
<proteinExistence type="predicted"/>
<dbReference type="CDD" id="cd05399">
    <property type="entry name" value="NT_Rel-Spo_like"/>
    <property type="match status" value="1"/>
</dbReference>
<protein>
    <submittedName>
        <fullName evidence="3">GTP pyrophosphokinase</fullName>
    </submittedName>
</protein>
<dbReference type="Gene3D" id="3.30.460.10">
    <property type="entry name" value="Beta Polymerase, domain 2"/>
    <property type="match status" value="1"/>
</dbReference>
<organism evidence="3 4">
    <name type="scientific">Clostridium zeae</name>
    <dbReference type="NCBI Taxonomy" id="2759022"/>
    <lineage>
        <taxon>Bacteria</taxon>
        <taxon>Bacillati</taxon>
        <taxon>Bacillota</taxon>
        <taxon>Clostridia</taxon>
        <taxon>Eubacteriales</taxon>
        <taxon>Clostridiaceae</taxon>
        <taxon>Clostridium</taxon>
    </lineage>
</organism>
<evidence type="ECO:0000313" key="3">
    <source>
        <dbReference type="EMBL" id="GFZ33903.1"/>
    </source>
</evidence>
<dbReference type="SMART" id="SM00954">
    <property type="entry name" value="RelA_SpoT"/>
    <property type="match status" value="1"/>
</dbReference>
<sequence>MAIKNWKEFLTPYEQAVEELKVKLKSIRKEYRRKNEYSPIEFITGRVKEVSSILEKANKFNIPSQRLQYEMEDIAGVRIMCQFVDDIQRVVEIIRERKDMQILYEKDYVANVKGSGYRSYHMIIKYPVNMAEGQKEILAEFQIRTLAMNFWATIEHSLNYKYKQQIPSEIKQKLKKAADAAFRLDEEMLEIKDEIKDAQKLFEVKSDLISTIMNNILSLMSIGKLAEASRYQVSLNKLIEDGEVWELNNLLHLVQRDIEKYKEI</sequence>
<name>A0ABQ1EH72_9CLOT</name>
<dbReference type="PANTHER" id="PTHR47837:SF1">
    <property type="entry name" value="GTP PYROPHOSPHOKINASE YJBM"/>
    <property type="match status" value="1"/>
</dbReference>
<evidence type="ECO:0000256" key="1">
    <source>
        <dbReference type="ARBA" id="ARBA00004976"/>
    </source>
</evidence>
<dbReference type="InterPro" id="IPR043519">
    <property type="entry name" value="NT_sf"/>
</dbReference>
<comment type="caution">
    <text evidence="3">The sequence shown here is derived from an EMBL/GenBank/DDBJ whole genome shotgun (WGS) entry which is preliminary data.</text>
</comment>
<feature type="domain" description="RelA/SpoT" evidence="2">
    <location>
        <begin position="45"/>
        <end position="166"/>
    </location>
</feature>
<accession>A0ABQ1EH72</accession>
<evidence type="ECO:0000313" key="4">
    <source>
        <dbReference type="Proteomes" id="UP000663802"/>
    </source>
</evidence>
<dbReference type="PANTHER" id="PTHR47837">
    <property type="entry name" value="GTP PYROPHOSPHOKINASE YJBM"/>
    <property type="match status" value="1"/>
</dbReference>
<dbReference type="InterPro" id="IPR007685">
    <property type="entry name" value="RelA_SpoT"/>
</dbReference>
<gene>
    <name evidence="3" type="ORF">CSC2_44290</name>
</gene>
<dbReference type="Proteomes" id="UP000663802">
    <property type="component" value="Unassembled WGS sequence"/>
</dbReference>
<dbReference type="Pfam" id="PF04607">
    <property type="entry name" value="RelA_SpoT"/>
    <property type="match status" value="1"/>
</dbReference>
<dbReference type="SUPFAM" id="SSF81301">
    <property type="entry name" value="Nucleotidyltransferase"/>
    <property type="match status" value="1"/>
</dbReference>
<dbReference type="RefSeq" id="WP_206872420.1">
    <property type="nucleotide sequence ID" value="NZ_BMBA01000008.1"/>
</dbReference>
<reference evidence="3 4" key="1">
    <citation type="journal article" date="2021" name="Int. J. Syst. Evol. Microbiol.">
        <title>Clostridium zeae sp. nov., isolated from corn silage.</title>
        <authorList>
            <person name="Kobayashi H."/>
            <person name="Tanizawa Y."/>
            <person name="Yagura M."/>
            <person name="Sakamoto M."/>
            <person name="Ohkuma M."/>
            <person name="Tohno M."/>
        </authorList>
    </citation>
    <scope>NUCLEOTIDE SEQUENCE [LARGE SCALE GENOMIC DNA]</scope>
    <source>
        <strain evidence="3 4">CSC2</strain>
    </source>
</reference>
<dbReference type="InterPro" id="IPR052366">
    <property type="entry name" value="GTP_Pyrophosphokinase"/>
</dbReference>